<evidence type="ECO:0000313" key="3">
    <source>
        <dbReference type="Proteomes" id="UP000655589"/>
    </source>
</evidence>
<dbReference type="Proteomes" id="UP000655589">
    <property type="component" value="Unassembled WGS sequence"/>
</dbReference>
<reference evidence="2" key="2">
    <citation type="submission" date="2020-09" db="EMBL/GenBank/DDBJ databases">
        <authorList>
            <person name="Sun Q."/>
            <person name="Ohkuma M."/>
        </authorList>
    </citation>
    <scope>NUCLEOTIDE SEQUENCE</scope>
    <source>
        <strain evidence="2">JCM 3051</strain>
    </source>
</reference>
<protein>
    <recommendedName>
        <fullName evidence="4">Secreted protein</fullName>
    </recommendedName>
</protein>
<gene>
    <name evidence="2" type="ORF">GCM10010102_36690</name>
</gene>
<dbReference type="AlphaFoldDB" id="A0A8H9GNH9"/>
<feature type="region of interest" description="Disordered" evidence="1">
    <location>
        <begin position="21"/>
        <end position="43"/>
    </location>
</feature>
<sequence length="175" mass="18484">MTDDARPLLFLDVDGTLLPFGGPGMLPQPRPGPPAPGTPRPELDLIDPELGPLLLDLGCDVVWATAWMGDANVVIGPRAGLPTLPVADLPRYGAPDADEIGWKTRALVREAAGRPFVWVDDDISDADLAWIDREHPGPALAFRVESAVGLTAAGVAEIAAWLDALPEATFGRTVP</sequence>
<dbReference type="RefSeq" id="WP_171104130.1">
    <property type="nucleotide sequence ID" value="NZ_BMPT01000018.1"/>
</dbReference>
<reference evidence="2" key="1">
    <citation type="journal article" date="2014" name="Int. J. Syst. Evol. Microbiol.">
        <title>Complete genome sequence of Corynebacterium casei LMG S-19264T (=DSM 44701T), isolated from a smear-ripened cheese.</title>
        <authorList>
            <consortium name="US DOE Joint Genome Institute (JGI-PGF)"/>
            <person name="Walter F."/>
            <person name="Albersmeier A."/>
            <person name="Kalinowski J."/>
            <person name="Ruckert C."/>
        </authorList>
    </citation>
    <scope>NUCLEOTIDE SEQUENCE</scope>
    <source>
        <strain evidence="2">JCM 3051</strain>
    </source>
</reference>
<evidence type="ECO:0008006" key="4">
    <source>
        <dbReference type="Google" id="ProtNLM"/>
    </source>
</evidence>
<proteinExistence type="predicted"/>
<organism evidence="2 3">
    <name type="scientific">Promicromonospora citrea</name>
    <dbReference type="NCBI Taxonomy" id="43677"/>
    <lineage>
        <taxon>Bacteria</taxon>
        <taxon>Bacillati</taxon>
        <taxon>Actinomycetota</taxon>
        <taxon>Actinomycetes</taxon>
        <taxon>Micrococcales</taxon>
        <taxon>Promicromonosporaceae</taxon>
        <taxon>Promicromonospora</taxon>
    </lineage>
</organism>
<evidence type="ECO:0000313" key="2">
    <source>
        <dbReference type="EMBL" id="GGM37708.1"/>
    </source>
</evidence>
<dbReference type="EMBL" id="BMPT01000018">
    <property type="protein sequence ID" value="GGM37708.1"/>
    <property type="molecule type" value="Genomic_DNA"/>
</dbReference>
<accession>A0A8H9GNH9</accession>
<keyword evidence="3" id="KW-1185">Reference proteome</keyword>
<evidence type="ECO:0000256" key="1">
    <source>
        <dbReference type="SAM" id="MobiDB-lite"/>
    </source>
</evidence>
<name>A0A8H9GNH9_9MICO</name>
<feature type="compositionally biased region" description="Pro residues" evidence="1">
    <location>
        <begin position="26"/>
        <end position="39"/>
    </location>
</feature>
<comment type="caution">
    <text evidence="2">The sequence shown here is derived from an EMBL/GenBank/DDBJ whole genome shotgun (WGS) entry which is preliminary data.</text>
</comment>